<proteinExistence type="predicted"/>
<sequence>MLPAVMTITALMLTVSAHHHEWRQNMIRMICLSIPWLIISHRKQMLQRCWRTGRNTTILCTQPKEYLVPVSAVLAGAAAVVAVATTVAALVVTFRYQEQQQQQETAAQLKTVPENLYQPQSQMQPRVPSLPTRITPITIVDHLASPSLCRQLQHHHRVRFRGATVKAQSNSSS</sequence>
<evidence type="ECO:0000256" key="1">
    <source>
        <dbReference type="SAM" id="Phobius"/>
    </source>
</evidence>
<organism evidence="3">
    <name type="scientific">Anopheles braziliensis</name>
    <dbReference type="NCBI Taxonomy" id="58242"/>
    <lineage>
        <taxon>Eukaryota</taxon>
        <taxon>Metazoa</taxon>
        <taxon>Ecdysozoa</taxon>
        <taxon>Arthropoda</taxon>
        <taxon>Hexapoda</taxon>
        <taxon>Insecta</taxon>
        <taxon>Pterygota</taxon>
        <taxon>Neoptera</taxon>
        <taxon>Endopterygota</taxon>
        <taxon>Diptera</taxon>
        <taxon>Nematocera</taxon>
        <taxon>Culicoidea</taxon>
        <taxon>Culicidae</taxon>
        <taxon>Anophelinae</taxon>
        <taxon>Anopheles</taxon>
    </lineage>
</organism>
<protein>
    <submittedName>
        <fullName evidence="3">Putative secreted peptide</fullName>
    </submittedName>
</protein>
<feature type="transmembrane region" description="Helical" evidence="1">
    <location>
        <begin position="66"/>
        <end position="94"/>
    </location>
</feature>
<name>A0A2M3ZRK7_9DIPT</name>
<keyword evidence="1" id="KW-0812">Transmembrane</keyword>
<feature type="signal peptide" evidence="2">
    <location>
        <begin position="1"/>
        <end position="17"/>
    </location>
</feature>
<evidence type="ECO:0000313" key="3">
    <source>
        <dbReference type="EMBL" id="MBW31122.1"/>
    </source>
</evidence>
<keyword evidence="1" id="KW-1133">Transmembrane helix</keyword>
<reference evidence="3" key="1">
    <citation type="submission" date="2018-01" db="EMBL/GenBank/DDBJ databases">
        <title>An insight into the sialome of Amazonian anophelines.</title>
        <authorList>
            <person name="Ribeiro J.M."/>
            <person name="Scarpassa V."/>
            <person name="Calvo E."/>
        </authorList>
    </citation>
    <scope>NUCLEOTIDE SEQUENCE</scope>
    <source>
        <tissue evidence="3">Salivary glands</tissue>
    </source>
</reference>
<keyword evidence="1" id="KW-0472">Membrane</keyword>
<dbReference type="EMBL" id="GGFM01010371">
    <property type="protein sequence ID" value="MBW31122.1"/>
    <property type="molecule type" value="Transcribed_RNA"/>
</dbReference>
<dbReference type="AlphaFoldDB" id="A0A2M3ZRK7"/>
<keyword evidence="2" id="KW-0732">Signal</keyword>
<evidence type="ECO:0000256" key="2">
    <source>
        <dbReference type="SAM" id="SignalP"/>
    </source>
</evidence>
<accession>A0A2M3ZRK7</accession>
<feature type="chain" id="PRO_5014604225" evidence="2">
    <location>
        <begin position="18"/>
        <end position="173"/>
    </location>
</feature>